<dbReference type="Pfam" id="PF00665">
    <property type="entry name" value="rve"/>
    <property type="match status" value="1"/>
</dbReference>
<reference evidence="2" key="1">
    <citation type="submission" date="2019-10" db="EMBL/GenBank/DDBJ databases">
        <title>Draft genome sequence of Panacibacter sp. KCS-6.</title>
        <authorList>
            <person name="Yim K.J."/>
        </authorList>
    </citation>
    <scope>NUCLEOTIDE SEQUENCE</scope>
    <source>
        <strain evidence="2">KCS-6</strain>
    </source>
</reference>
<dbReference type="InterPro" id="IPR050900">
    <property type="entry name" value="Transposase_IS3/IS150/IS904"/>
</dbReference>
<dbReference type="InterPro" id="IPR012337">
    <property type="entry name" value="RNaseH-like_sf"/>
</dbReference>
<dbReference type="Proteomes" id="UP000598971">
    <property type="component" value="Unassembled WGS sequence"/>
</dbReference>
<evidence type="ECO:0000259" key="1">
    <source>
        <dbReference type="PROSITE" id="PS50994"/>
    </source>
</evidence>
<sequence length="301" mass="35177">MQLYSHFSIGYYCKLFGKSRQAYYEQKKELNDKGLQDALVLKLVGEVRLDLPRCGVDKLHYMLRQSFLEHDIKLGRDGMYRLLGKYGLLIRHRNRKPYTTNSNHRFKKYPNLIRDMEITQAGQLWVSDITYIRQVNGFSYLSIITDAYSHKIVGHKLHPSLHSAGPIDALILAGRDAQKTESLIHHSDRGIQYCCNEYVTMIEHFGIQLSMTEKGDPYENAIAERVNGILKYEHCLKETFTNYEEALLAVNNAVKKYNELRIHDSCNRMTPVMAHEQKGILRKYWKPKVYRSREALMQEIL</sequence>
<dbReference type="InterPro" id="IPR048020">
    <property type="entry name" value="Transpos_IS3"/>
</dbReference>
<dbReference type="SUPFAM" id="SSF53098">
    <property type="entry name" value="Ribonuclease H-like"/>
    <property type="match status" value="1"/>
</dbReference>
<dbReference type="GO" id="GO:0015074">
    <property type="term" value="P:DNA integration"/>
    <property type="evidence" value="ECO:0007669"/>
    <property type="project" value="InterPro"/>
</dbReference>
<name>A0A8J8JZ77_9BACT</name>
<dbReference type="Gene3D" id="3.30.420.10">
    <property type="entry name" value="Ribonuclease H-like superfamily/Ribonuclease H"/>
    <property type="match status" value="1"/>
</dbReference>
<dbReference type="AlphaFoldDB" id="A0A8J8JZ77"/>
<protein>
    <submittedName>
        <fullName evidence="2">IS3 family transposase</fullName>
    </submittedName>
</protein>
<accession>A0A8J8JZ77</accession>
<dbReference type="NCBIfam" id="NF033516">
    <property type="entry name" value="transpos_IS3"/>
    <property type="match status" value="1"/>
</dbReference>
<feature type="domain" description="Integrase catalytic" evidence="1">
    <location>
        <begin position="106"/>
        <end position="279"/>
    </location>
</feature>
<evidence type="ECO:0000313" key="2">
    <source>
        <dbReference type="EMBL" id="NNV58056.1"/>
    </source>
</evidence>
<comment type="caution">
    <text evidence="2">The sequence shown here is derived from an EMBL/GenBank/DDBJ whole genome shotgun (WGS) entry which is preliminary data.</text>
</comment>
<proteinExistence type="predicted"/>
<dbReference type="PROSITE" id="PS50994">
    <property type="entry name" value="INTEGRASE"/>
    <property type="match status" value="1"/>
</dbReference>
<organism evidence="2 3">
    <name type="scientific">Limnovirga soli</name>
    <dbReference type="NCBI Taxonomy" id="2656915"/>
    <lineage>
        <taxon>Bacteria</taxon>
        <taxon>Pseudomonadati</taxon>
        <taxon>Bacteroidota</taxon>
        <taxon>Chitinophagia</taxon>
        <taxon>Chitinophagales</taxon>
        <taxon>Chitinophagaceae</taxon>
        <taxon>Limnovirga</taxon>
    </lineage>
</organism>
<dbReference type="GO" id="GO:0003676">
    <property type="term" value="F:nucleic acid binding"/>
    <property type="evidence" value="ECO:0007669"/>
    <property type="project" value="InterPro"/>
</dbReference>
<dbReference type="PANTHER" id="PTHR46889:SF5">
    <property type="entry name" value="INTEGRASE PROTEIN"/>
    <property type="match status" value="1"/>
</dbReference>
<keyword evidence="3" id="KW-1185">Reference proteome</keyword>
<dbReference type="PANTHER" id="PTHR46889">
    <property type="entry name" value="TRANSPOSASE INSF FOR INSERTION SEQUENCE IS3B-RELATED"/>
    <property type="match status" value="1"/>
</dbReference>
<dbReference type="InterPro" id="IPR001584">
    <property type="entry name" value="Integrase_cat-core"/>
</dbReference>
<dbReference type="InterPro" id="IPR036397">
    <property type="entry name" value="RNaseH_sf"/>
</dbReference>
<gene>
    <name evidence="2" type="ORF">GD597_21535</name>
</gene>
<dbReference type="EMBL" id="WHPF01000035">
    <property type="protein sequence ID" value="NNV58056.1"/>
    <property type="molecule type" value="Genomic_DNA"/>
</dbReference>
<dbReference type="RefSeq" id="WP_317170327.1">
    <property type="nucleotide sequence ID" value="NZ_WHPF01000035.1"/>
</dbReference>
<evidence type="ECO:0000313" key="3">
    <source>
        <dbReference type="Proteomes" id="UP000598971"/>
    </source>
</evidence>